<keyword evidence="3" id="KW-1185">Reference proteome</keyword>
<dbReference type="RefSeq" id="WP_184658991.1">
    <property type="nucleotide sequence ID" value="NZ_CP031518.1"/>
</dbReference>
<gene>
    <name evidence="2" type="ORF">HNP76_001436</name>
</gene>
<dbReference type="Proteomes" id="UP000518887">
    <property type="component" value="Unassembled WGS sequence"/>
</dbReference>
<evidence type="ECO:0000313" key="2">
    <source>
        <dbReference type="EMBL" id="MBB5226068.1"/>
    </source>
</evidence>
<sequence>MKKFLILPLILAFFTLPTFANPGFEFGIGTGYVFYGDSSTKERNRILGDTNQSILCLDAAILFPMNDFLIFSLGNDAVFDFRWKGSNHIYLADYSFLAGFRAYPNLGGLFFSIDYALGRRTDFIELDDYDEKLSTKWGNGFKFVFGYDFSYHLNSYGPLLAASLKSMPRGGSRDNIICVSLKLTRHK</sequence>
<keyword evidence="1" id="KW-0732">Signal</keyword>
<feature type="chain" id="PRO_5031498754" description="Outer membrane protein beta-barrel domain-containing protein" evidence="1">
    <location>
        <begin position="21"/>
        <end position="187"/>
    </location>
</feature>
<protein>
    <recommendedName>
        <fullName evidence="4">Outer membrane protein beta-barrel domain-containing protein</fullName>
    </recommendedName>
</protein>
<dbReference type="EMBL" id="JACHFQ010000004">
    <property type="protein sequence ID" value="MBB5226068.1"/>
    <property type="molecule type" value="Genomic_DNA"/>
</dbReference>
<proteinExistence type="predicted"/>
<accession>A0A7W8LM64</accession>
<feature type="signal peptide" evidence="1">
    <location>
        <begin position="1"/>
        <end position="20"/>
    </location>
</feature>
<dbReference type="AlphaFoldDB" id="A0A7W8LM64"/>
<reference evidence="2 3" key="1">
    <citation type="submission" date="2020-08" db="EMBL/GenBank/DDBJ databases">
        <title>Genomic Encyclopedia of Type Strains, Phase IV (KMG-IV): sequencing the most valuable type-strain genomes for metagenomic binning, comparative biology and taxonomic classification.</title>
        <authorList>
            <person name="Goeker M."/>
        </authorList>
    </citation>
    <scope>NUCLEOTIDE SEQUENCE [LARGE SCALE GENOMIC DNA]</scope>
    <source>
        <strain evidence="2 3">DSM 103462</strain>
    </source>
</reference>
<evidence type="ECO:0000313" key="3">
    <source>
        <dbReference type="Proteomes" id="UP000518887"/>
    </source>
</evidence>
<evidence type="ECO:0000256" key="1">
    <source>
        <dbReference type="SAM" id="SignalP"/>
    </source>
</evidence>
<comment type="caution">
    <text evidence="2">The sequence shown here is derived from an EMBL/GenBank/DDBJ whole genome shotgun (WGS) entry which is preliminary data.</text>
</comment>
<name>A0A7W8LM64_9SPIR</name>
<organism evidence="2 3">
    <name type="scientific">Treponema ruminis</name>
    <dbReference type="NCBI Taxonomy" id="744515"/>
    <lineage>
        <taxon>Bacteria</taxon>
        <taxon>Pseudomonadati</taxon>
        <taxon>Spirochaetota</taxon>
        <taxon>Spirochaetia</taxon>
        <taxon>Spirochaetales</taxon>
        <taxon>Treponemataceae</taxon>
        <taxon>Treponema</taxon>
    </lineage>
</organism>
<evidence type="ECO:0008006" key="4">
    <source>
        <dbReference type="Google" id="ProtNLM"/>
    </source>
</evidence>